<sequence>MKKLTFNPLEMMLLHLLQEKPRYGYEMMEQIKKCSGDTFLLQAGTLYPVLHGLEAKGCITSQEQVVEQGRARRFYSITQTGLKQLALQKNQWEAFRRAVERTMEE</sequence>
<dbReference type="InterPro" id="IPR036388">
    <property type="entry name" value="WH-like_DNA-bd_sf"/>
</dbReference>
<dbReference type="AlphaFoldDB" id="A0A9D1AJH5"/>
<proteinExistence type="predicted"/>
<protein>
    <submittedName>
        <fullName evidence="2">Helix-turn-helix transcriptional regulator</fullName>
    </submittedName>
</protein>
<evidence type="ECO:0000313" key="2">
    <source>
        <dbReference type="EMBL" id="HIR41134.1"/>
    </source>
</evidence>
<gene>
    <name evidence="2" type="ORF">IAB36_04840</name>
</gene>
<reference evidence="2" key="2">
    <citation type="journal article" date="2021" name="PeerJ">
        <title>Extensive microbial diversity within the chicken gut microbiome revealed by metagenomics and culture.</title>
        <authorList>
            <person name="Gilroy R."/>
            <person name="Ravi A."/>
            <person name="Getino M."/>
            <person name="Pursley I."/>
            <person name="Horton D.L."/>
            <person name="Alikhan N.F."/>
            <person name="Baker D."/>
            <person name="Gharbi K."/>
            <person name="Hall N."/>
            <person name="Watson M."/>
            <person name="Adriaenssens E.M."/>
            <person name="Foster-Nyarko E."/>
            <person name="Jarju S."/>
            <person name="Secka A."/>
            <person name="Antonio M."/>
            <person name="Oren A."/>
            <person name="Chaudhuri R.R."/>
            <person name="La Ragione R."/>
            <person name="Hildebrand F."/>
            <person name="Pallen M.J."/>
        </authorList>
    </citation>
    <scope>NUCLEOTIDE SEQUENCE</scope>
    <source>
        <strain evidence="2">CHK184-25365</strain>
    </source>
</reference>
<dbReference type="Proteomes" id="UP000886749">
    <property type="component" value="Unassembled WGS sequence"/>
</dbReference>
<feature type="domain" description="Transcription regulator PadR N-terminal" evidence="1">
    <location>
        <begin position="13"/>
        <end position="86"/>
    </location>
</feature>
<dbReference type="PANTHER" id="PTHR33169:SF14">
    <property type="entry name" value="TRANSCRIPTIONAL REGULATOR RV3488"/>
    <property type="match status" value="1"/>
</dbReference>
<dbReference type="SUPFAM" id="SSF46785">
    <property type="entry name" value="Winged helix' DNA-binding domain"/>
    <property type="match status" value="1"/>
</dbReference>
<dbReference type="Gene3D" id="1.10.10.10">
    <property type="entry name" value="Winged helix-like DNA-binding domain superfamily/Winged helix DNA-binding domain"/>
    <property type="match status" value="1"/>
</dbReference>
<evidence type="ECO:0000259" key="1">
    <source>
        <dbReference type="Pfam" id="PF03551"/>
    </source>
</evidence>
<reference evidence="2" key="1">
    <citation type="submission" date="2020-10" db="EMBL/GenBank/DDBJ databases">
        <authorList>
            <person name="Gilroy R."/>
        </authorList>
    </citation>
    <scope>NUCLEOTIDE SEQUENCE</scope>
    <source>
        <strain evidence="2">CHK184-25365</strain>
    </source>
</reference>
<dbReference type="Pfam" id="PF03551">
    <property type="entry name" value="PadR"/>
    <property type="match status" value="1"/>
</dbReference>
<dbReference type="PANTHER" id="PTHR33169">
    <property type="entry name" value="PADR-FAMILY TRANSCRIPTIONAL REGULATOR"/>
    <property type="match status" value="1"/>
</dbReference>
<dbReference type="EMBL" id="DVGY01000105">
    <property type="protein sequence ID" value="HIR41134.1"/>
    <property type="molecule type" value="Genomic_DNA"/>
</dbReference>
<accession>A0A9D1AJH5</accession>
<dbReference type="InterPro" id="IPR005149">
    <property type="entry name" value="Tscrpt_reg_PadR_N"/>
</dbReference>
<evidence type="ECO:0000313" key="3">
    <source>
        <dbReference type="Proteomes" id="UP000886749"/>
    </source>
</evidence>
<comment type="caution">
    <text evidence="2">The sequence shown here is derived from an EMBL/GenBank/DDBJ whole genome shotgun (WGS) entry which is preliminary data.</text>
</comment>
<dbReference type="InterPro" id="IPR036390">
    <property type="entry name" value="WH_DNA-bd_sf"/>
</dbReference>
<organism evidence="2 3">
    <name type="scientific">Candidatus Egerieicola pullicola</name>
    <dbReference type="NCBI Taxonomy" id="2840775"/>
    <lineage>
        <taxon>Bacteria</taxon>
        <taxon>Bacillati</taxon>
        <taxon>Bacillota</taxon>
        <taxon>Clostridia</taxon>
        <taxon>Eubacteriales</taxon>
        <taxon>Oscillospiraceae</taxon>
        <taxon>Oscillospiraceae incertae sedis</taxon>
        <taxon>Candidatus Egerieicola</taxon>
    </lineage>
</organism>
<dbReference type="InterPro" id="IPR052509">
    <property type="entry name" value="Metal_resp_DNA-bind_regulator"/>
</dbReference>
<name>A0A9D1AJH5_9FIRM</name>